<dbReference type="EMBL" id="CP049362">
    <property type="protein sequence ID" value="QXX79532.1"/>
    <property type="molecule type" value="Genomic_DNA"/>
</dbReference>
<feature type="compositionally biased region" description="Low complexity" evidence="5">
    <location>
        <begin position="96"/>
        <end position="111"/>
    </location>
</feature>
<evidence type="ECO:0000313" key="8">
    <source>
        <dbReference type="EMBL" id="QXX79532.1"/>
    </source>
</evidence>
<evidence type="ECO:0000256" key="3">
    <source>
        <dbReference type="ARBA" id="ARBA00022989"/>
    </source>
</evidence>
<evidence type="ECO:0000256" key="5">
    <source>
        <dbReference type="SAM" id="MobiDB-lite"/>
    </source>
</evidence>
<name>A0ABX8SU37_9BURK</name>
<keyword evidence="4 6" id="KW-0472">Membrane</keyword>
<keyword evidence="2 6" id="KW-0812">Transmembrane</keyword>
<evidence type="ECO:0000256" key="2">
    <source>
        <dbReference type="ARBA" id="ARBA00022692"/>
    </source>
</evidence>
<reference evidence="8 9" key="1">
    <citation type="submission" date="2020-02" db="EMBL/GenBank/DDBJ databases">
        <title>Partial ammonium oxidation to N2 by heterotrophic bacteria.</title>
        <authorList>
            <person name="Wu M."/>
        </authorList>
    </citation>
    <scope>NUCLEOTIDE SEQUENCE [LARGE SCALE GENOMIC DNA]</scope>
    <source>
        <strain evidence="8 9">HO-1</strain>
    </source>
</reference>
<evidence type="ECO:0000256" key="6">
    <source>
        <dbReference type="SAM" id="Phobius"/>
    </source>
</evidence>
<keyword evidence="9" id="KW-1185">Reference proteome</keyword>
<organism evidence="8 9">
    <name type="scientific">Alcaligenes ammonioxydans</name>
    <dbReference type="NCBI Taxonomy" id="2582914"/>
    <lineage>
        <taxon>Bacteria</taxon>
        <taxon>Pseudomonadati</taxon>
        <taxon>Pseudomonadota</taxon>
        <taxon>Betaproteobacteria</taxon>
        <taxon>Burkholderiales</taxon>
        <taxon>Alcaligenaceae</taxon>
        <taxon>Alcaligenes</taxon>
    </lineage>
</organism>
<accession>A0ABX8SU37</accession>
<feature type="region of interest" description="Disordered" evidence="5">
    <location>
        <begin position="86"/>
        <end position="111"/>
    </location>
</feature>
<sequence>MRYLVWVLRLLVFVIVLLFALKNTEPVQVSFFAEHIIQDVPLIVVMLAAFILGLVLGLLLMVGAVMRRRREVNRLRREMDRLQDRLEQAQPSPGNTAAAVAPETVAPLAPL</sequence>
<dbReference type="InterPro" id="IPR010445">
    <property type="entry name" value="LapA_dom"/>
</dbReference>
<feature type="domain" description="Lipopolysaccharide assembly protein A" evidence="7">
    <location>
        <begin position="22"/>
        <end position="87"/>
    </location>
</feature>
<dbReference type="RefSeq" id="WP_003799149.1">
    <property type="nucleotide sequence ID" value="NZ_CP049362.1"/>
</dbReference>
<protein>
    <submittedName>
        <fullName evidence="8">DUF1049 domain-containing protein</fullName>
    </submittedName>
</protein>
<feature type="transmembrane region" description="Helical" evidence="6">
    <location>
        <begin position="42"/>
        <end position="66"/>
    </location>
</feature>
<keyword evidence="1" id="KW-1003">Cell membrane</keyword>
<dbReference type="Pfam" id="PF06305">
    <property type="entry name" value="LapA_dom"/>
    <property type="match status" value="1"/>
</dbReference>
<proteinExistence type="predicted"/>
<keyword evidence="3 6" id="KW-1133">Transmembrane helix</keyword>
<evidence type="ECO:0000313" key="9">
    <source>
        <dbReference type="Proteomes" id="UP000826050"/>
    </source>
</evidence>
<evidence type="ECO:0000256" key="1">
    <source>
        <dbReference type="ARBA" id="ARBA00022475"/>
    </source>
</evidence>
<gene>
    <name evidence="8" type="ORF">FE795_11225</name>
</gene>
<evidence type="ECO:0000256" key="4">
    <source>
        <dbReference type="ARBA" id="ARBA00023136"/>
    </source>
</evidence>
<evidence type="ECO:0000259" key="7">
    <source>
        <dbReference type="Pfam" id="PF06305"/>
    </source>
</evidence>
<dbReference type="Proteomes" id="UP000826050">
    <property type="component" value="Chromosome"/>
</dbReference>